<proteinExistence type="predicted"/>
<evidence type="ECO:0008006" key="3">
    <source>
        <dbReference type="Google" id="ProtNLM"/>
    </source>
</evidence>
<reference evidence="1" key="1">
    <citation type="journal article" date="2023" name="G3 (Bethesda)">
        <title>Whole genome assemblies of Zophobas morio and Tenebrio molitor.</title>
        <authorList>
            <person name="Kaur S."/>
            <person name="Stinson S.A."/>
            <person name="diCenzo G.C."/>
        </authorList>
    </citation>
    <scope>NUCLEOTIDE SEQUENCE</scope>
    <source>
        <strain evidence="1">QUZm001</strain>
    </source>
</reference>
<accession>A0AA38M4X8</accession>
<dbReference type="EMBL" id="JALNTZ010000008">
    <property type="protein sequence ID" value="KAJ3643566.1"/>
    <property type="molecule type" value="Genomic_DNA"/>
</dbReference>
<evidence type="ECO:0000313" key="2">
    <source>
        <dbReference type="Proteomes" id="UP001168821"/>
    </source>
</evidence>
<keyword evidence="2" id="KW-1185">Reference proteome</keyword>
<gene>
    <name evidence="1" type="ORF">Zmor_026268</name>
</gene>
<organism evidence="1 2">
    <name type="scientific">Zophobas morio</name>
    <dbReference type="NCBI Taxonomy" id="2755281"/>
    <lineage>
        <taxon>Eukaryota</taxon>
        <taxon>Metazoa</taxon>
        <taxon>Ecdysozoa</taxon>
        <taxon>Arthropoda</taxon>
        <taxon>Hexapoda</taxon>
        <taxon>Insecta</taxon>
        <taxon>Pterygota</taxon>
        <taxon>Neoptera</taxon>
        <taxon>Endopterygota</taxon>
        <taxon>Coleoptera</taxon>
        <taxon>Polyphaga</taxon>
        <taxon>Cucujiformia</taxon>
        <taxon>Tenebrionidae</taxon>
        <taxon>Zophobas</taxon>
    </lineage>
</organism>
<dbReference type="AlphaFoldDB" id="A0AA38M4X8"/>
<name>A0AA38M4X8_9CUCU</name>
<comment type="caution">
    <text evidence="1">The sequence shown here is derived from an EMBL/GenBank/DDBJ whole genome shotgun (WGS) entry which is preliminary data.</text>
</comment>
<dbReference type="Proteomes" id="UP001168821">
    <property type="component" value="Unassembled WGS sequence"/>
</dbReference>
<protein>
    <recommendedName>
        <fullName evidence="3">Rho termination factor N-terminal domain-containing protein</fullName>
    </recommendedName>
</protein>
<sequence>MEIQKDQLLKMSLEEIVKLTKGDLKKVGEIIEQINKDIPSSSSPLAHEAFLGSAKSHNESSLMNKYFLTPTSDNEIVLNKLNLKKLKTIARRQGLKNYSKYSSKTKSDLIKLILKEELNAGDWHNKLSSIS</sequence>
<evidence type="ECO:0000313" key="1">
    <source>
        <dbReference type="EMBL" id="KAJ3643566.1"/>
    </source>
</evidence>